<dbReference type="PANTHER" id="PTHR43808:SF9">
    <property type="entry name" value="BLL0789 PROTEIN"/>
    <property type="match status" value="1"/>
</dbReference>
<evidence type="ECO:0000313" key="6">
    <source>
        <dbReference type="Proteomes" id="UP001224674"/>
    </source>
</evidence>
<keyword evidence="1" id="KW-0479">Metal-binding</keyword>
<protein>
    <submittedName>
        <fullName evidence="5">M20/M25/M40 family metallo-hydrolase</fullName>
    </submittedName>
</protein>
<dbReference type="InterPro" id="IPR017150">
    <property type="entry name" value="Pept_M20_glutamate_carboxypep"/>
</dbReference>
<evidence type="ECO:0000256" key="2">
    <source>
        <dbReference type="ARBA" id="ARBA00022801"/>
    </source>
</evidence>
<accession>A0AAJ6APL5</accession>
<dbReference type="AlphaFoldDB" id="A0AAJ6APL5"/>
<dbReference type="EMBL" id="CP122566">
    <property type="protein sequence ID" value="WGH93775.1"/>
    <property type="molecule type" value="Genomic_DNA"/>
</dbReference>
<dbReference type="GO" id="GO:0046872">
    <property type="term" value="F:metal ion binding"/>
    <property type="evidence" value="ECO:0007669"/>
    <property type="project" value="UniProtKB-KW"/>
</dbReference>
<dbReference type="SUPFAM" id="SSF53187">
    <property type="entry name" value="Zn-dependent exopeptidases"/>
    <property type="match status" value="1"/>
</dbReference>
<dbReference type="SUPFAM" id="SSF55031">
    <property type="entry name" value="Bacterial exopeptidase dimerisation domain"/>
    <property type="match status" value="1"/>
</dbReference>
<name>A0AAJ6APL5_9MICC</name>
<dbReference type="GO" id="GO:0016787">
    <property type="term" value="F:hydrolase activity"/>
    <property type="evidence" value="ECO:0007669"/>
    <property type="project" value="UniProtKB-KW"/>
</dbReference>
<dbReference type="Proteomes" id="UP001224674">
    <property type="component" value="Chromosome"/>
</dbReference>
<dbReference type="Gene3D" id="3.30.70.360">
    <property type="match status" value="1"/>
</dbReference>
<feature type="active site" description="Proton acceptor" evidence="3">
    <location>
        <position position="159"/>
    </location>
</feature>
<dbReference type="Pfam" id="PF01546">
    <property type="entry name" value="Peptidase_M20"/>
    <property type="match status" value="1"/>
</dbReference>
<proteinExistence type="predicted"/>
<evidence type="ECO:0000256" key="1">
    <source>
        <dbReference type="ARBA" id="ARBA00022723"/>
    </source>
</evidence>
<reference evidence="5 6" key="1">
    <citation type="submission" date="2023-03" db="EMBL/GenBank/DDBJ databases">
        <title>Complete genome sequences of several Auritidibacter ignavus strains isolated from ear infections.</title>
        <authorList>
            <person name="Baehr T."/>
            <person name="Baumhoegger A.M."/>
        </authorList>
    </citation>
    <scope>NUCLEOTIDE SEQUENCE [LARGE SCALE GENOMIC DNA]</scope>
    <source>
        <strain evidence="5 6">BABAE-6</strain>
    </source>
</reference>
<gene>
    <name evidence="5" type="ORF">QDX21_02970</name>
</gene>
<keyword evidence="2" id="KW-0378">Hydrolase</keyword>
<organism evidence="5 6">
    <name type="scientific">Auritidibacter ignavus</name>
    <dbReference type="NCBI Taxonomy" id="678932"/>
    <lineage>
        <taxon>Bacteria</taxon>
        <taxon>Bacillati</taxon>
        <taxon>Actinomycetota</taxon>
        <taxon>Actinomycetes</taxon>
        <taxon>Micrococcales</taxon>
        <taxon>Micrococcaceae</taxon>
        <taxon>Auritidibacter</taxon>
    </lineage>
</organism>
<dbReference type="PIRSF" id="PIRSF037238">
    <property type="entry name" value="Carboxypeptidase_G2"/>
    <property type="match status" value="1"/>
</dbReference>
<dbReference type="InterPro" id="IPR011650">
    <property type="entry name" value="Peptidase_M20_dimer"/>
</dbReference>
<sequence>MPATTDAVENYINSHQQEFIDDLRRVVTAETPSNDKALLDSGLEVIRHTVISRTGEPDAEFRNSHTDYGDVLKLHWHGRTAEDHTDSIQQAVLVLCHYDTVWPQGTIDDWPLKADGDKLSGPGVLDMKFGIIQLAWAIRAMKALGQAFPPVTLLLTGDEEIGSLSSRHLIEDVASRSRLTLVTEPSAQGHPKHERKGVMFADVRVYGRQSHAGLEPEKGANAIHALATIISDITSLADPEQGTTVNVGVINGGTGRNVVAGFAEALVDIRVTTLEEQQRINRQLPALKLPEPFASDDRLSLEIEMGAGDRPPMTLNPASERALYRALEVGKRLGRELSPKAAGGASDANFVAARGLAVIDGLGADGEGPHAFHEHIWLFVIEGVDQ</sequence>
<feature type="domain" description="Peptidase M20 dimerisation" evidence="4">
    <location>
        <begin position="194"/>
        <end position="283"/>
    </location>
</feature>
<dbReference type="InterPro" id="IPR050072">
    <property type="entry name" value="Peptidase_M20A"/>
</dbReference>
<dbReference type="RefSeq" id="WP_279675110.1">
    <property type="nucleotide sequence ID" value="NZ_CP122566.1"/>
</dbReference>
<dbReference type="Pfam" id="PF07687">
    <property type="entry name" value="M20_dimer"/>
    <property type="match status" value="1"/>
</dbReference>
<evidence type="ECO:0000259" key="4">
    <source>
        <dbReference type="Pfam" id="PF07687"/>
    </source>
</evidence>
<evidence type="ECO:0000256" key="3">
    <source>
        <dbReference type="PIRSR" id="PIRSR037238-1"/>
    </source>
</evidence>
<dbReference type="InterPro" id="IPR002933">
    <property type="entry name" value="Peptidase_M20"/>
</dbReference>
<dbReference type="Gene3D" id="3.40.630.10">
    <property type="entry name" value="Zn peptidases"/>
    <property type="match status" value="1"/>
</dbReference>
<dbReference type="InterPro" id="IPR036264">
    <property type="entry name" value="Bact_exopeptidase_dim_dom"/>
</dbReference>
<feature type="active site" evidence="3">
    <location>
        <position position="99"/>
    </location>
</feature>
<evidence type="ECO:0000313" key="5">
    <source>
        <dbReference type="EMBL" id="WGH93775.1"/>
    </source>
</evidence>
<keyword evidence="6" id="KW-1185">Reference proteome</keyword>
<dbReference type="PANTHER" id="PTHR43808">
    <property type="entry name" value="ACETYLORNITHINE DEACETYLASE"/>
    <property type="match status" value="1"/>
</dbReference>